<gene>
    <name evidence="3" type="ORF">I8J34_10965</name>
</gene>
<evidence type="ECO:0000313" key="3">
    <source>
        <dbReference type="EMBL" id="MBT0961692.1"/>
    </source>
</evidence>
<evidence type="ECO:0000313" key="4">
    <source>
        <dbReference type="Proteomes" id="UP000694660"/>
    </source>
</evidence>
<dbReference type="Pfam" id="PF04606">
    <property type="entry name" value="Ogr_Delta"/>
    <property type="match status" value="1"/>
</dbReference>
<feature type="domain" description="Zinc finger Ogr/Delta-type" evidence="2">
    <location>
        <begin position="11"/>
        <end position="55"/>
    </location>
</feature>
<proteinExistence type="predicted"/>
<feature type="compositionally biased region" description="Basic and acidic residues" evidence="1">
    <location>
        <begin position="67"/>
        <end position="81"/>
    </location>
</feature>
<reference evidence="4" key="1">
    <citation type="journal article" date="2022" name="ISME J.">
        <title>Genetic and phylogenetic analysis of dissimilatory iodate-reducing bacteria identifies potential niches across the world's oceans.</title>
        <authorList>
            <person name="Reyes-Umana V."/>
            <person name="Henning Z."/>
            <person name="Lee K."/>
            <person name="Barnum T.P."/>
            <person name="Coates J.D."/>
        </authorList>
    </citation>
    <scope>NUCLEOTIDE SEQUENCE [LARGE SCALE GENOMIC DNA]</scope>
    <source>
        <strain evidence="4">IR12</strain>
    </source>
</reference>
<keyword evidence="4" id="KW-1185">Reference proteome</keyword>
<feature type="region of interest" description="Disordered" evidence="1">
    <location>
        <begin position="67"/>
        <end position="95"/>
    </location>
</feature>
<sequence length="95" mass="10398">MARNRSSRMGCPNCGATAHIRTSRALSNKSRELYFQCTDPDCEAVFKGVLEVVSIVGDSKLPVEARMGDLLRPADRRKAPDENQTDMFAQPAPSG</sequence>
<protein>
    <submittedName>
        <fullName evidence="3">Ogr/Delta-like zinc finger family protein</fullName>
    </submittedName>
</protein>
<evidence type="ECO:0000256" key="1">
    <source>
        <dbReference type="SAM" id="MobiDB-lite"/>
    </source>
</evidence>
<dbReference type="EMBL" id="JAEKFT010000010">
    <property type="protein sequence ID" value="MBT0961692.1"/>
    <property type="molecule type" value="Genomic_DNA"/>
</dbReference>
<dbReference type="RefSeq" id="WP_214361448.1">
    <property type="nucleotide sequence ID" value="NZ_JAEKFT010000010.1"/>
</dbReference>
<dbReference type="Proteomes" id="UP000694660">
    <property type="component" value="Unassembled WGS sequence"/>
</dbReference>
<evidence type="ECO:0000259" key="2">
    <source>
        <dbReference type="Pfam" id="PF04606"/>
    </source>
</evidence>
<accession>A0A944DAD6</accession>
<comment type="caution">
    <text evidence="3">The sequence shown here is derived from an EMBL/GenBank/DDBJ whole genome shotgun (WGS) entry which is preliminary data.</text>
</comment>
<organism evidence="3 4">
    <name type="scientific">Denitromonas iodatirespirans</name>
    <dbReference type="NCBI Taxonomy" id="2795389"/>
    <lineage>
        <taxon>Bacteria</taxon>
        <taxon>Pseudomonadati</taxon>
        <taxon>Pseudomonadota</taxon>
        <taxon>Betaproteobacteria</taxon>
        <taxon>Rhodocyclales</taxon>
        <taxon>Zoogloeaceae</taxon>
        <taxon>Denitromonas</taxon>
    </lineage>
</organism>
<dbReference type="InterPro" id="IPR007684">
    <property type="entry name" value="Znf_Ogr/Delta"/>
</dbReference>
<name>A0A944DAD6_DENI1</name>
<dbReference type="AlphaFoldDB" id="A0A944DAD6"/>